<protein>
    <submittedName>
        <fullName evidence="2">Uncharacterized protein</fullName>
    </submittedName>
</protein>
<evidence type="ECO:0000313" key="2">
    <source>
        <dbReference type="EMBL" id="ORY22053.1"/>
    </source>
</evidence>
<feature type="region of interest" description="Disordered" evidence="1">
    <location>
        <begin position="122"/>
        <end position="141"/>
    </location>
</feature>
<dbReference type="Proteomes" id="UP000193642">
    <property type="component" value="Unassembled WGS sequence"/>
</dbReference>
<reference evidence="2 3" key="1">
    <citation type="submission" date="2016-07" db="EMBL/GenBank/DDBJ databases">
        <title>Pervasive Adenine N6-methylation of Active Genes in Fungi.</title>
        <authorList>
            <consortium name="DOE Joint Genome Institute"/>
            <person name="Mondo S.J."/>
            <person name="Dannebaum R.O."/>
            <person name="Kuo R.C."/>
            <person name="Labutti K."/>
            <person name="Haridas S."/>
            <person name="Kuo A."/>
            <person name="Salamov A."/>
            <person name="Ahrendt S.R."/>
            <person name="Lipzen A."/>
            <person name="Sullivan W."/>
            <person name="Andreopoulos W.B."/>
            <person name="Clum A."/>
            <person name="Lindquist E."/>
            <person name="Daum C."/>
            <person name="Ramamoorthy G.K."/>
            <person name="Gryganskyi A."/>
            <person name="Culley D."/>
            <person name="Magnuson J.K."/>
            <person name="James T.Y."/>
            <person name="O'Malley M.A."/>
            <person name="Stajich J.E."/>
            <person name="Spatafora J.W."/>
            <person name="Visel A."/>
            <person name="Grigoriev I.V."/>
        </authorList>
    </citation>
    <scope>NUCLEOTIDE SEQUENCE [LARGE SCALE GENOMIC DNA]</scope>
    <source>
        <strain evidence="2 3">JEL800</strain>
    </source>
</reference>
<gene>
    <name evidence="2" type="ORF">BCR33DRAFT_797340</name>
</gene>
<accession>A0A1Y2AHJ3</accession>
<evidence type="ECO:0000256" key="1">
    <source>
        <dbReference type="SAM" id="MobiDB-lite"/>
    </source>
</evidence>
<comment type="caution">
    <text evidence="2">The sequence shown here is derived from an EMBL/GenBank/DDBJ whole genome shotgun (WGS) entry which is preliminary data.</text>
</comment>
<organism evidence="2 3">
    <name type="scientific">Rhizoclosmatium globosum</name>
    <dbReference type="NCBI Taxonomy" id="329046"/>
    <lineage>
        <taxon>Eukaryota</taxon>
        <taxon>Fungi</taxon>
        <taxon>Fungi incertae sedis</taxon>
        <taxon>Chytridiomycota</taxon>
        <taxon>Chytridiomycota incertae sedis</taxon>
        <taxon>Chytridiomycetes</taxon>
        <taxon>Chytridiales</taxon>
        <taxon>Chytriomycetaceae</taxon>
        <taxon>Rhizoclosmatium</taxon>
    </lineage>
</organism>
<evidence type="ECO:0000313" key="3">
    <source>
        <dbReference type="Proteomes" id="UP000193642"/>
    </source>
</evidence>
<sequence>MQSQSKATAEQLFQVSSVSTLPILCPPHELQKSTARVMQQRWFTKTSEPVYCVLECGGFGSPVLRASTSSFIVIISIVPLPLPSITHHRHQQHSPKTEYLDALFLAALNQVCEQLDPIHETDKPDNFNAARTEPHSGTAEPPIQIHLAGAEAAVVLAAAIRLLVAVGPPLPVIAVHLPDFVSKALWACYATGR</sequence>
<dbReference type="EMBL" id="MCGO01000187">
    <property type="protein sequence ID" value="ORY22053.1"/>
    <property type="molecule type" value="Genomic_DNA"/>
</dbReference>
<dbReference type="AlphaFoldDB" id="A0A1Y2AHJ3"/>
<name>A0A1Y2AHJ3_9FUNG</name>
<proteinExistence type="predicted"/>
<keyword evidence="3" id="KW-1185">Reference proteome</keyword>